<proteinExistence type="predicted"/>
<comment type="caution">
    <text evidence="1">The sequence shown here is derived from an EMBL/GenBank/DDBJ whole genome shotgun (WGS) entry which is preliminary data.</text>
</comment>
<dbReference type="SUPFAM" id="SSF53254">
    <property type="entry name" value="Phosphoglycerate mutase-like"/>
    <property type="match status" value="1"/>
</dbReference>
<dbReference type="Gene3D" id="3.40.50.1240">
    <property type="entry name" value="Phosphoglycerate mutase-like"/>
    <property type="match status" value="1"/>
</dbReference>
<protein>
    <recommendedName>
        <fullName evidence="3">Histidine phosphatase family protein</fullName>
    </recommendedName>
</protein>
<accession>A0A2S9V5A2</accession>
<name>A0A2S9V5A2_9ALTE</name>
<dbReference type="AlphaFoldDB" id="A0A2S9V5A2"/>
<evidence type="ECO:0000313" key="1">
    <source>
        <dbReference type="EMBL" id="PRO71584.1"/>
    </source>
</evidence>
<dbReference type="RefSeq" id="WP_105936322.1">
    <property type="nucleotide sequence ID" value="NZ_PVNP01000203.1"/>
</dbReference>
<dbReference type="Proteomes" id="UP000238949">
    <property type="component" value="Unassembled WGS sequence"/>
</dbReference>
<keyword evidence="2" id="KW-1185">Reference proteome</keyword>
<sequence length="182" mass="21062">MEIILVRHGRPQKAGNALLNAAGFANWVKNYNHSLVSEQSLPCKISQAKYNEHYLVSSDLPRAVHSCSIFSGSPPQYQSRLFREMDIPRYKLPFTIRAWSWVYLNRTLWTLGKKGRFESYAQARKRAKLAASELIALAQQHDKVILFSHGYLILHIRKHLRRYGLTQLQKSNSYWGVSAFKD</sequence>
<dbReference type="InterPro" id="IPR013078">
    <property type="entry name" value="His_Pase_superF_clade-1"/>
</dbReference>
<organism evidence="1 2">
    <name type="scientific">Alteromonas alba</name>
    <dbReference type="NCBI Taxonomy" id="2079529"/>
    <lineage>
        <taxon>Bacteria</taxon>
        <taxon>Pseudomonadati</taxon>
        <taxon>Pseudomonadota</taxon>
        <taxon>Gammaproteobacteria</taxon>
        <taxon>Alteromonadales</taxon>
        <taxon>Alteromonadaceae</taxon>
        <taxon>Alteromonas/Salinimonas group</taxon>
        <taxon>Alteromonas</taxon>
    </lineage>
</organism>
<dbReference type="EMBL" id="PVNP01000203">
    <property type="protein sequence ID" value="PRO71584.1"/>
    <property type="molecule type" value="Genomic_DNA"/>
</dbReference>
<gene>
    <name evidence="1" type="ORF">C6Y40_20855</name>
</gene>
<reference evidence="2" key="1">
    <citation type="journal article" date="2020" name="Int. J. Syst. Evol. Microbiol.">
        <title>Alteromonas alba sp. nov., a marine bacterium isolated from the seawater of the West Pacific Ocean.</title>
        <authorList>
            <person name="Sun C."/>
            <person name="Wu Y.-H."/>
            <person name="Xamxidin M."/>
            <person name="Cheng H."/>
            <person name="Xu X.-W."/>
        </authorList>
    </citation>
    <scope>NUCLEOTIDE SEQUENCE [LARGE SCALE GENOMIC DNA]</scope>
    <source>
        <strain evidence="2">190</strain>
    </source>
</reference>
<dbReference type="InterPro" id="IPR029033">
    <property type="entry name" value="His_PPase_superfam"/>
</dbReference>
<dbReference type="Pfam" id="PF00300">
    <property type="entry name" value="His_Phos_1"/>
    <property type="match status" value="1"/>
</dbReference>
<evidence type="ECO:0008006" key="3">
    <source>
        <dbReference type="Google" id="ProtNLM"/>
    </source>
</evidence>
<evidence type="ECO:0000313" key="2">
    <source>
        <dbReference type="Proteomes" id="UP000238949"/>
    </source>
</evidence>
<dbReference type="OrthoDB" id="9156506at2"/>